<dbReference type="AlphaFoldDB" id="A0A1R1PVD2"/>
<sequence>MIKYEIVWLRSDEPPRMEGKSHISGISSAIPALKSFFNTINDDNLRKLSILTTKGLYQKYKHWIEEMGKENIKVNLQLLNPFDTRVKDFRLYYGEMSAFDDTIPLIALYQNPTYDSKSWLKASYEIANFMRDSGFYATIDVEIDAEIKYTITQGEKELSVDQGRRKVVLSFVSPYYEDNSHFNIAYMQAVETVAPGYFPNGQVPEMLIEPKFTWKICDTDYLIQSDLERELRALIEPSFFTE</sequence>
<accession>A0A1R1PVD2</accession>
<proteinExistence type="predicted"/>
<dbReference type="OrthoDB" id="2117820at2759"/>
<evidence type="ECO:0000313" key="2">
    <source>
        <dbReference type="Proteomes" id="UP000188320"/>
    </source>
</evidence>
<dbReference type="Proteomes" id="UP000188320">
    <property type="component" value="Unassembled WGS sequence"/>
</dbReference>
<keyword evidence="2" id="KW-1185">Reference proteome</keyword>
<gene>
    <name evidence="1" type="ORF">AX774_g1538</name>
</gene>
<comment type="caution">
    <text evidence="1">The sequence shown here is derived from an EMBL/GenBank/DDBJ whole genome shotgun (WGS) entry which is preliminary data.</text>
</comment>
<name>A0A1R1PVD2_ZANCU</name>
<protein>
    <submittedName>
        <fullName evidence="1">Uncharacterized protein</fullName>
    </submittedName>
</protein>
<reference evidence="2" key="1">
    <citation type="submission" date="2017-01" db="EMBL/GenBank/DDBJ databases">
        <authorList>
            <person name="Wang Y."/>
            <person name="White M."/>
            <person name="Kvist S."/>
            <person name="Moncalvo J.-M."/>
        </authorList>
    </citation>
    <scope>NUCLEOTIDE SEQUENCE [LARGE SCALE GENOMIC DNA]</scope>
    <source>
        <strain evidence="2">COL-18-3</strain>
    </source>
</reference>
<evidence type="ECO:0000313" key="1">
    <source>
        <dbReference type="EMBL" id="OMH84925.1"/>
    </source>
</evidence>
<dbReference type="EMBL" id="LSSK01000130">
    <property type="protein sequence ID" value="OMH84925.1"/>
    <property type="molecule type" value="Genomic_DNA"/>
</dbReference>
<organism evidence="1 2">
    <name type="scientific">Zancudomyces culisetae</name>
    <name type="common">Gut fungus</name>
    <name type="synonym">Smittium culisetae</name>
    <dbReference type="NCBI Taxonomy" id="1213189"/>
    <lineage>
        <taxon>Eukaryota</taxon>
        <taxon>Fungi</taxon>
        <taxon>Fungi incertae sedis</taxon>
        <taxon>Zoopagomycota</taxon>
        <taxon>Kickxellomycotina</taxon>
        <taxon>Harpellomycetes</taxon>
        <taxon>Harpellales</taxon>
        <taxon>Legeriomycetaceae</taxon>
        <taxon>Zancudomyces</taxon>
    </lineage>
</organism>